<name>A0A5C0VKS4_9SPHI</name>
<proteinExistence type="predicted"/>
<evidence type="ECO:0000313" key="2">
    <source>
        <dbReference type="Proteomes" id="UP000323653"/>
    </source>
</evidence>
<dbReference type="SUPFAM" id="SSF49464">
    <property type="entry name" value="Carboxypeptidase regulatory domain-like"/>
    <property type="match status" value="1"/>
</dbReference>
<dbReference type="EMBL" id="CP043329">
    <property type="protein sequence ID" value="QEK52739.1"/>
    <property type="molecule type" value="Genomic_DNA"/>
</dbReference>
<keyword evidence="2" id="KW-1185">Reference proteome</keyword>
<sequence>MRYLLFFYLCFALLPWSYGQEQFILKGVVFSDLNKQRLPYVNIINQRTQASLKSDEWGVFSIPAQIGDTILIQKEGFQEFSKNISAKQNLVVYLKGVIKLEEVVVTQPSKKADQKEVLDDFRSKGVYFNGSPPLLFSIFHPLTAIHELLSKDANNAQRFVQYISRENAESAVDRKFNKWLIMKHIPIKDEDVAEFMFLYRPKPSQVTYWNDYDVIKYIKDSYEKFKKRESR</sequence>
<accession>A0A5C0VKS4</accession>
<protein>
    <recommendedName>
        <fullName evidence="3">Carboxypeptidase-like protein</fullName>
    </recommendedName>
</protein>
<reference evidence="1 2" key="1">
    <citation type="submission" date="2019-08" db="EMBL/GenBank/DDBJ databases">
        <title>Pedobacter sp. nov., isolated from Han river, South Korea.</title>
        <authorList>
            <person name="Lee D.-H."/>
            <person name="Kim Y.-S."/>
            <person name="Hwang E.-M."/>
            <person name="Le Tran T.C."/>
            <person name="Cha C.-J."/>
        </authorList>
    </citation>
    <scope>NUCLEOTIDE SEQUENCE [LARGE SCALE GENOMIC DNA]</scope>
    <source>
        <strain evidence="1 2">CJ43</strain>
    </source>
</reference>
<organism evidence="1 2">
    <name type="scientific">Pedobacter aquae</name>
    <dbReference type="NCBI Taxonomy" id="2605747"/>
    <lineage>
        <taxon>Bacteria</taxon>
        <taxon>Pseudomonadati</taxon>
        <taxon>Bacteroidota</taxon>
        <taxon>Sphingobacteriia</taxon>
        <taxon>Sphingobacteriales</taxon>
        <taxon>Sphingobacteriaceae</taxon>
        <taxon>Pedobacter</taxon>
    </lineage>
</organism>
<gene>
    <name evidence="1" type="ORF">FYC62_14535</name>
</gene>
<dbReference type="Proteomes" id="UP000323653">
    <property type="component" value="Chromosome"/>
</dbReference>
<dbReference type="KEGG" id="pej:FYC62_14535"/>
<dbReference type="AlphaFoldDB" id="A0A5C0VKS4"/>
<dbReference type="RefSeq" id="WP_149075456.1">
    <property type="nucleotide sequence ID" value="NZ_CP043329.1"/>
</dbReference>
<evidence type="ECO:0008006" key="3">
    <source>
        <dbReference type="Google" id="ProtNLM"/>
    </source>
</evidence>
<evidence type="ECO:0000313" key="1">
    <source>
        <dbReference type="EMBL" id="QEK52739.1"/>
    </source>
</evidence>
<dbReference type="Pfam" id="PF13715">
    <property type="entry name" value="CarbopepD_reg_2"/>
    <property type="match status" value="1"/>
</dbReference>
<dbReference type="InterPro" id="IPR008969">
    <property type="entry name" value="CarboxyPept-like_regulatory"/>
</dbReference>